<comment type="caution">
    <text evidence="1">The sequence shown here is derived from an EMBL/GenBank/DDBJ whole genome shotgun (WGS) entry which is preliminary data.</text>
</comment>
<proteinExistence type="predicted"/>
<gene>
    <name evidence="1" type="ORF">WK57_00095</name>
</gene>
<protein>
    <submittedName>
        <fullName evidence="1">Uncharacterized protein</fullName>
    </submittedName>
</protein>
<reference evidence="1 2" key="1">
    <citation type="submission" date="2015-11" db="EMBL/GenBank/DDBJ databases">
        <authorList>
            <person name="Sahl J."/>
            <person name="Wagner D."/>
            <person name="Keim P."/>
        </authorList>
    </citation>
    <scope>NUCLEOTIDE SEQUENCE [LARGE SCALE GENOMIC DNA]</scope>
    <source>
        <strain evidence="1 2">MSMB1157</strain>
    </source>
</reference>
<organism evidence="1 2">
    <name type="scientific">Burkholderia ubonensis</name>
    <dbReference type="NCBI Taxonomy" id="101571"/>
    <lineage>
        <taxon>Bacteria</taxon>
        <taxon>Pseudomonadati</taxon>
        <taxon>Pseudomonadota</taxon>
        <taxon>Betaproteobacteria</taxon>
        <taxon>Burkholderiales</taxon>
        <taxon>Burkholderiaceae</taxon>
        <taxon>Burkholderia</taxon>
        <taxon>Burkholderia cepacia complex</taxon>
    </lineage>
</organism>
<name>A0AA40R9C3_9BURK</name>
<evidence type="ECO:0000313" key="2">
    <source>
        <dbReference type="Proteomes" id="UP000070119"/>
    </source>
</evidence>
<dbReference type="Proteomes" id="UP000070119">
    <property type="component" value="Chromosome 1"/>
</dbReference>
<evidence type="ECO:0000313" key="1">
    <source>
        <dbReference type="EMBL" id="KWZ59129.1"/>
    </source>
</evidence>
<dbReference type="AlphaFoldDB" id="A0AA40R9C3"/>
<sequence length="303" mass="33396">MMGPVLCHRHGVRFFRRASKGIGARIRTRGRFAHGELVKVSLDRPKGSKIAWMLRADLDAHQVDPAYVDNVAHVTAFPQIAALERAWTHVCPACLDELLVRSGEVPDALTPEKQAFDTAVVAEGVTCSGSIAQCELHGLIFPTRSSLDIEEAILTIDVLREVRVVRVVDASMAHEPVYWFDEAFLQKVFGPDIEIVEATFRLESRVAFVKLWNAGERFVRSACGTCCGVAVWLMPTRRREGSTTSCIGICWLPCGTSCRSRDAGCEYPVGKGEKILCFLAMTSPKHSRCAARKALRATVFCCG</sequence>
<dbReference type="EMBL" id="LNJU01000001">
    <property type="protein sequence ID" value="KWZ59129.1"/>
    <property type="molecule type" value="Genomic_DNA"/>
</dbReference>
<accession>A0AA40R9C3</accession>